<dbReference type="OrthoDB" id="2596091at2"/>
<evidence type="ECO:0000313" key="2">
    <source>
        <dbReference type="Proteomes" id="UP000490800"/>
    </source>
</evidence>
<protein>
    <submittedName>
        <fullName evidence="1">Uncharacterized protein</fullName>
    </submittedName>
</protein>
<dbReference type="AlphaFoldDB" id="A0A7X3FIJ6"/>
<proteinExistence type="predicted"/>
<organism evidence="1 2">
    <name type="scientific">Paenibacillus lutrae</name>
    <dbReference type="NCBI Taxonomy" id="2078573"/>
    <lineage>
        <taxon>Bacteria</taxon>
        <taxon>Bacillati</taxon>
        <taxon>Bacillota</taxon>
        <taxon>Bacilli</taxon>
        <taxon>Bacillales</taxon>
        <taxon>Paenibacillaceae</taxon>
        <taxon>Paenibacillus</taxon>
    </lineage>
</organism>
<dbReference type="Proteomes" id="UP000490800">
    <property type="component" value="Unassembled WGS sequence"/>
</dbReference>
<gene>
    <name evidence="1" type="ORF">EDM21_12415</name>
</gene>
<keyword evidence="2" id="KW-1185">Reference proteome</keyword>
<sequence>MSTESMLRLSKVPGSLLQERLVVVQDLIQNELEMYNLSKDRETGEHYVHYAYAHKQIAGSGEEEHFHQLLPVESDDVLGIMFSDQPYEYPHAWTRTFLRNGPDGFYVWFDPGYTDNLDEDAKFAQEIQERLTKLKQSGSVNQETVQKLLDELDKMN</sequence>
<comment type="caution">
    <text evidence="1">The sequence shown here is derived from an EMBL/GenBank/DDBJ whole genome shotgun (WGS) entry which is preliminary data.</text>
</comment>
<accession>A0A7X3FIJ6</accession>
<name>A0A7X3FIJ6_9BACL</name>
<dbReference type="RefSeq" id="WP_157335892.1">
    <property type="nucleotide sequence ID" value="NZ_RHLK01000006.1"/>
</dbReference>
<reference evidence="1 2" key="1">
    <citation type="journal article" date="2019" name="Microorganisms">
        <title>Paenibacillus lutrae sp. nov., A Chitinolytic Species Isolated from A River Otter in Castril Natural Park, Granada, Spain.</title>
        <authorList>
            <person name="Rodriguez M."/>
            <person name="Reina J.C."/>
            <person name="Bejar V."/>
            <person name="Llamas I."/>
        </authorList>
    </citation>
    <scope>NUCLEOTIDE SEQUENCE [LARGE SCALE GENOMIC DNA]</scope>
    <source>
        <strain evidence="1 2">N10</strain>
    </source>
</reference>
<evidence type="ECO:0000313" key="1">
    <source>
        <dbReference type="EMBL" id="MVP00315.1"/>
    </source>
</evidence>
<dbReference type="EMBL" id="RHLK01000006">
    <property type="protein sequence ID" value="MVP00315.1"/>
    <property type="molecule type" value="Genomic_DNA"/>
</dbReference>